<evidence type="ECO:0000313" key="7">
    <source>
        <dbReference type="Proteomes" id="UP000053201"/>
    </source>
</evidence>
<keyword evidence="7" id="KW-1185">Reference proteome</keyword>
<organism evidence="6 7">
    <name type="scientific">Spizellomyces punctatus (strain DAOM BR117)</name>
    <dbReference type="NCBI Taxonomy" id="645134"/>
    <lineage>
        <taxon>Eukaryota</taxon>
        <taxon>Fungi</taxon>
        <taxon>Fungi incertae sedis</taxon>
        <taxon>Chytridiomycota</taxon>
        <taxon>Chytridiomycota incertae sedis</taxon>
        <taxon>Chytridiomycetes</taxon>
        <taxon>Spizellomycetales</taxon>
        <taxon>Spizellomycetaceae</taxon>
        <taxon>Spizellomyces</taxon>
    </lineage>
</organism>
<keyword evidence="3" id="KW-1133">Transmembrane helix</keyword>
<feature type="domain" description="Thioredoxin" evidence="5">
    <location>
        <begin position="31"/>
        <end position="164"/>
    </location>
</feature>
<dbReference type="RefSeq" id="XP_016606124.1">
    <property type="nucleotide sequence ID" value="XM_016754694.1"/>
</dbReference>
<gene>
    <name evidence="6" type="ORF">SPPG_06495</name>
</gene>
<feature type="transmembrane region" description="Helical" evidence="3">
    <location>
        <begin position="217"/>
        <end position="236"/>
    </location>
</feature>
<dbReference type="VEuPathDB" id="FungiDB:SPPG_06495"/>
<dbReference type="Gene3D" id="3.40.30.10">
    <property type="entry name" value="Glutaredoxin"/>
    <property type="match status" value="1"/>
</dbReference>
<evidence type="ECO:0000256" key="1">
    <source>
        <dbReference type="ARBA" id="ARBA00006347"/>
    </source>
</evidence>
<evidence type="ECO:0000256" key="3">
    <source>
        <dbReference type="SAM" id="Phobius"/>
    </source>
</evidence>
<evidence type="ECO:0000256" key="2">
    <source>
        <dbReference type="ARBA" id="ARBA00022729"/>
    </source>
</evidence>
<feature type="signal peptide" evidence="4">
    <location>
        <begin position="1"/>
        <end position="29"/>
    </location>
</feature>
<dbReference type="InParanoid" id="A0A0L0HB46"/>
<dbReference type="SUPFAM" id="SSF52833">
    <property type="entry name" value="Thioredoxin-like"/>
    <property type="match status" value="1"/>
</dbReference>
<name>A0A0L0HB46_SPIPD</name>
<reference evidence="6 7" key="1">
    <citation type="submission" date="2009-08" db="EMBL/GenBank/DDBJ databases">
        <title>The Genome Sequence of Spizellomyces punctatus strain DAOM BR117.</title>
        <authorList>
            <consortium name="The Broad Institute Genome Sequencing Platform"/>
            <person name="Russ C."/>
            <person name="Cuomo C."/>
            <person name="Shea T."/>
            <person name="Young S.K."/>
            <person name="Zeng Q."/>
            <person name="Koehrsen M."/>
            <person name="Haas B."/>
            <person name="Borodovsky M."/>
            <person name="Guigo R."/>
            <person name="Alvarado L."/>
            <person name="Berlin A."/>
            <person name="Bochicchio J."/>
            <person name="Borenstein D."/>
            <person name="Chapman S."/>
            <person name="Chen Z."/>
            <person name="Engels R."/>
            <person name="Freedman E."/>
            <person name="Gellesch M."/>
            <person name="Goldberg J."/>
            <person name="Griggs A."/>
            <person name="Gujja S."/>
            <person name="Heiman D."/>
            <person name="Hepburn T."/>
            <person name="Howarth C."/>
            <person name="Jen D."/>
            <person name="Larson L."/>
            <person name="Lewis B."/>
            <person name="Mehta T."/>
            <person name="Park D."/>
            <person name="Pearson M."/>
            <person name="Roberts A."/>
            <person name="Saif S."/>
            <person name="Shenoy N."/>
            <person name="Sisk P."/>
            <person name="Stolte C."/>
            <person name="Sykes S."/>
            <person name="Thomson T."/>
            <person name="Walk T."/>
            <person name="White J."/>
            <person name="Yandava C."/>
            <person name="Burger G."/>
            <person name="Gray M.W."/>
            <person name="Holland P.W.H."/>
            <person name="King N."/>
            <person name="Lang F.B.F."/>
            <person name="Roger A.J."/>
            <person name="Ruiz-Trillo I."/>
            <person name="Lander E."/>
            <person name="Nusbaum C."/>
        </authorList>
    </citation>
    <scope>NUCLEOTIDE SEQUENCE [LARGE SCALE GENOMIC DNA]</scope>
    <source>
        <strain evidence="6 7">DAOM BR117</strain>
    </source>
</reference>
<dbReference type="GO" id="GO:0005783">
    <property type="term" value="C:endoplasmic reticulum"/>
    <property type="evidence" value="ECO:0007669"/>
    <property type="project" value="TreeGrafter"/>
</dbReference>
<dbReference type="OrthoDB" id="72053at2759"/>
<proteinExistence type="inferred from homology"/>
<dbReference type="InterPro" id="IPR013766">
    <property type="entry name" value="Thioredoxin_domain"/>
</dbReference>
<dbReference type="STRING" id="645134.A0A0L0HB46"/>
<dbReference type="Proteomes" id="UP000053201">
    <property type="component" value="Unassembled WGS sequence"/>
</dbReference>
<dbReference type="GeneID" id="27689789"/>
<dbReference type="InterPro" id="IPR051063">
    <property type="entry name" value="PDI"/>
</dbReference>
<keyword evidence="2 4" id="KW-0732">Signal</keyword>
<keyword evidence="3" id="KW-0472">Membrane</keyword>
<protein>
    <recommendedName>
        <fullName evidence="5">Thioredoxin domain-containing protein</fullName>
    </recommendedName>
</protein>
<dbReference type="GO" id="GO:0006457">
    <property type="term" value="P:protein folding"/>
    <property type="evidence" value="ECO:0007669"/>
    <property type="project" value="TreeGrafter"/>
</dbReference>
<dbReference type="AlphaFoldDB" id="A0A0L0HB46"/>
<dbReference type="PROSITE" id="PS51352">
    <property type="entry name" value="THIOREDOXIN_2"/>
    <property type="match status" value="1"/>
</dbReference>
<evidence type="ECO:0000256" key="4">
    <source>
        <dbReference type="SAM" id="SignalP"/>
    </source>
</evidence>
<dbReference type="Pfam" id="PF00085">
    <property type="entry name" value="Thioredoxin"/>
    <property type="match status" value="1"/>
</dbReference>
<dbReference type="EMBL" id="KQ257461">
    <property type="protein sequence ID" value="KNC98084.1"/>
    <property type="molecule type" value="Genomic_DNA"/>
</dbReference>
<keyword evidence="3" id="KW-0812">Transmembrane</keyword>
<sequence>MPHWQTMGLQHLLLMLLGLTLLSCPATFGKMTAEQKRIQKELADKADKEIMFLDHNVLDTVIQNEAWLVFYGANWCPYTQRFTPKWLEVQNRFLQKKYADRGIHIGKVECSIPDVYHGVADFCTNHGVDGFPTVNVYINGTLIEEYPEADEIDPLMSYIDRLVVKYEEKKAAEALVKAQAQKADAKTSKLDNVEMNKTLAQAPVENTLVQHSKSNPAPYLIVAGGLIASMCGIILYRRRQAALKGAYRRVDL</sequence>
<evidence type="ECO:0000313" key="6">
    <source>
        <dbReference type="EMBL" id="KNC98084.1"/>
    </source>
</evidence>
<accession>A0A0L0HB46</accession>
<evidence type="ECO:0000259" key="5">
    <source>
        <dbReference type="PROSITE" id="PS51352"/>
    </source>
</evidence>
<dbReference type="PANTHER" id="PTHR45672">
    <property type="entry name" value="PROTEIN DISULFIDE-ISOMERASE C17H9.14C-RELATED"/>
    <property type="match status" value="1"/>
</dbReference>
<feature type="chain" id="PRO_5005539660" description="Thioredoxin domain-containing protein" evidence="4">
    <location>
        <begin position="30"/>
        <end position="252"/>
    </location>
</feature>
<dbReference type="GO" id="GO:0003756">
    <property type="term" value="F:protein disulfide isomerase activity"/>
    <property type="evidence" value="ECO:0007669"/>
    <property type="project" value="TreeGrafter"/>
</dbReference>
<comment type="similarity">
    <text evidence="1">Belongs to the protein disulfide isomerase family.</text>
</comment>
<dbReference type="CDD" id="cd02961">
    <property type="entry name" value="PDI_a_family"/>
    <property type="match status" value="1"/>
</dbReference>
<dbReference type="InterPro" id="IPR036249">
    <property type="entry name" value="Thioredoxin-like_sf"/>
</dbReference>
<dbReference type="PANTHER" id="PTHR45672:SF3">
    <property type="entry name" value="THIOREDOXIN DOMAIN-CONTAINING PROTEIN 5"/>
    <property type="match status" value="1"/>
</dbReference>